<keyword evidence="3" id="KW-1185">Reference proteome</keyword>
<gene>
    <name evidence="2" type="ORF">SAMN06265795_102619</name>
</gene>
<dbReference type="AlphaFoldDB" id="A0A239ED97"/>
<dbReference type="Proteomes" id="UP000198284">
    <property type="component" value="Unassembled WGS sequence"/>
</dbReference>
<evidence type="ECO:0000313" key="2">
    <source>
        <dbReference type="EMBL" id="SNS41862.1"/>
    </source>
</evidence>
<feature type="compositionally biased region" description="Polar residues" evidence="1">
    <location>
        <begin position="55"/>
        <end position="64"/>
    </location>
</feature>
<dbReference type="RefSeq" id="WP_143131142.1">
    <property type="nucleotide sequence ID" value="NZ_FZOT01000002.1"/>
</dbReference>
<organism evidence="2 3">
    <name type="scientific">Noviherbaspirillum humi</name>
    <dbReference type="NCBI Taxonomy" id="1688639"/>
    <lineage>
        <taxon>Bacteria</taxon>
        <taxon>Pseudomonadati</taxon>
        <taxon>Pseudomonadota</taxon>
        <taxon>Betaproteobacteria</taxon>
        <taxon>Burkholderiales</taxon>
        <taxon>Oxalobacteraceae</taxon>
        <taxon>Noviherbaspirillum</taxon>
    </lineage>
</organism>
<accession>A0A239ED97</accession>
<proteinExistence type="predicted"/>
<dbReference type="EMBL" id="FZOT01000002">
    <property type="protein sequence ID" value="SNS41862.1"/>
    <property type="molecule type" value="Genomic_DNA"/>
</dbReference>
<sequence>MDTPGRPDTGKPAPIQPRTDQPGQDPLINPAYHPIPQDQPSTAEPSSEPAPGKQSIPSRSGQRL</sequence>
<feature type="compositionally biased region" description="Low complexity" evidence="1">
    <location>
        <begin position="40"/>
        <end position="51"/>
    </location>
</feature>
<name>A0A239ED97_9BURK</name>
<feature type="region of interest" description="Disordered" evidence="1">
    <location>
        <begin position="1"/>
        <end position="64"/>
    </location>
</feature>
<evidence type="ECO:0000256" key="1">
    <source>
        <dbReference type="SAM" id="MobiDB-lite"/>
    </source>
</evidence>
<protein>
    <submittedName>
        <fullName evidence="2">Uncharacterized protein</fullName>
    </submittedName>
</protein>
<reference evidence="2 3" key="1">
    <citation type="submission" date="2017-06" db="EMBL/GenBank/DDBJ databases">
        <authorList>
            <person name="Kim H.J."/>
            <person name="Triplett B.A."/>
        </authorList>
    </citation>
    <scope>NUCLEOTIDE SEQUENCE [LARGE SCALE GENOMIC DNA]</scope>
    <source>
        <strain evidence="2 3">U15</strain>
    </source>
</reference>
<evidence type="ECO:0000313" key="3">
    <source>
        <dbReference type="Proteomes" id="UP000198284"/>
    </source>
</evidence>